<dbReference type="EMBL" id="LGTE01000014">
    <property type="protein sequence ID" value="KNZ69278.1"/>
    <property type="molecule type" value="Genomic_DNA"/>
</dbReference>
<dbReference type="InterPro" id="IPR025404">
    <property type="entry name" value="DUF4130"/>
</dbReference>
<sequence length="227" mass="26774">MLLRLNKGVSFLADEAGAGDQDYTLEQLADEYCKKYGRVDWLYRPRQLNQLEKILLYAARFRSADNNFLIFTVINQALEQGIGVVLGKLTPEAAQLYSRARQVWAEIHRVKGFIRFHPAKNRTKTLVGRAEFRHRIEDILLQHFRRRYPKETVVIIRGSEAYILLNNQVRVYPYSQLGLEFDEHEFDSFWDVYYDSQTVEGRLNKKLARKHVPKKLWSWVPEGNKLK</sequence>
<protein>
    <recommendedName>
        <fullName evidence="1">DUF4130 domain-containing protein</fullName>
    </recommendedName>
</protein>
<evidence type="ECO:0000313" key="2">
    <source>
        <dbReference type="EMBL" id="KNZ69278.1"/>
    </source>
</evidence>
<dbReference type="AlphaFoldDB" id="A0A0L6W1K0"/>
<evidence type="ECO:0000259" key="1">
    <source>
        <dbReference type="Pfam" id="PF13566"/>
    </source>
</evidence>
<dbReference type="Proteomes" id="UP000037175">
    <property type="component" value="Unassembled WGS sequence"/>
</dbReference>
<keyword evidence="3" id="KW-1185">Reference proteome</keyword>
<dbReference type="Pfam" id="PF13566">
    <property type="entry name" value="DUF4130"/>
    <property type="match status" value="1"/>
</dbReference>
<proteinExistence type="predicted"/>
<feature type="domain" description="DUF4130" evidence="1">
    <location>
        <begin position="66"/>
        <end position="222"/>
    </location>
</feature>
<reference evidence="3" key="1">
    <citation type="submission" date="2015-07" db="EMBL/GenBank/DDBJ databases">
        <title>Complete Genome of Thermincola ferriacetica strain Z-0001T.</title>
        <authorList>
            <person name="Lusk B."/>
            <person name="Badalamenti J.P."/>
            <person name="Parameswaran P."/>
            <person name="Bond D.R."/>
            <person name="Torres C.I."/>
        </authorList>
    </citation>
    <scope>NUCLEOTIDE SEQUENCE [LARGE SCALE GENOMIC DNA]</scope>
    <source>
        <strain evidence="3">Z-0001</strain>
    </source>
</reference>
<name>A0A0L6W1K0_9FIRM</name>
<gene>
    <name evidence="2" type="ORF">Tfer_2075</name>
</gene>
<dbReference type="RefSeq" id="WP_160315551.1">
    <property type="nucleotide sequence ID" value="NZ_LGTE01000014.1"/>
</dbReference>
<evidence type="ECO:0000313" key="3">
    <source>
        <dbReference type="Proteomes" id="UP000037175"/>
    </source>
</evidence>
<organism evidence="2 3">
    <name type="scientific">Thermincola ferriacetica</name>
    <dbReference type="NCBI Taxonomy" id="281456"/>
    <lineage>
        <taxon>Bacteria</taxon>
        <taxon>Bacillati</taxon>
        <taxon>Bacillota</taxon>
        <taxon>Clostridia</taxon>
        <taxon>Eubacteriales</taxon>
        <taxon>Thermincolaceae</taxon>
        <taxon>Thermincola</taxon>
    </lineage>
</organism>
<comment type="caution">
    <text evidence="2">The sequence shown here is derived from an EMBL/GenBank/DDBJ whole genome shotgun (WGS) entry which is preliminary data.</text>
</comment>
<accession>A0A0L6W1K0</accession>